<proteinExistence type="predicted"/>
<dbReference type="EMBL" id="QUNO01000019">
    <property type="protein sequence ID" value="REH34872.1"/>
    <property type="molecule type" value="Genomic_DNA"/>
</dbReference>
<comment type="caution">
    <text evidence="2">The sequence shown here is derived from an EMBL/GenBank/DDBJ whole genome shotgun (WGS) entry which is preliminary data.</text>
</comment>
<evidence type="ECO:0000259" key="1">
    <source>
        <dbReference type="Pfam" id="PF01909"/>
    </source>
</evidence>
<keyword evidence="3" id="KW-1185">Reference proteome</keyword>
<name>A0A3E0H0H8_9PSEU</name>
<dbReference type="SUPFAM" id="SSF81301">
    <property type="entry name" value="Nucleotidyltransferase"/>
    <property type="match status" value="1"/>
</dbReference>
<dbReference type="GO" id="GO:0016779">
    <property type="term" value="F:nucleotidyltransferase activity"/>
    <property type="evidence" value="ECO:0007669"/>
    <property type="project" value="InterPro"/>
</dbReference>
<sequence length="501" mass="53181">MTSPDVEQLLKLAMAEVHVPPGSAVVLEGSIAEGFGTPHSDVDFLVLVDGEDQPSMPTVLFLDGRRVEVRMRSVRQVAAQFDAALTAPDAEVLDRCQRLLGAVPMRGESLLRSARSAVSTEAFGDRVSAWCGERSRQALRYAQAMAQLAQADDAADWAAVGLLYAVKSWAARHGETYLEPKWLPAQLDRIEARAGGPQDLVRRYRAGVTGAACVDLAEEFGVTGCRVEPGGVRLRRVPDVTTWPIGDRVHVLRDGVDVFAFDDGAGEVWRSIVFDRAPADGVDLDVLAQFVRLGLVGLSDAAGDPVRPDLRPVTPPPGRTCPALSARGGAVVGPVTLVPLPAHRFCAAGLDLVWSNVLAENAREDLLGALAVGGAGAGEFAGRRMAQVACRGLFSAAGVHPLPPDDALTRSLGELPFIDGSLVELARRAERPPVSLTDLDYLVAEVRAHTGAAGFPSSFESAADWQRTLELGHDWLRLAAYLGAVLPISDAADLLAPRGTA</sequence>
<dbReference type="Proteomes" id="UP000256269">
    <property type="component" value="Unassembled WGS sequence"/>
</dbReference>
<dbReference type="Pfam" id="PF01909">
    <property type="entry name" value="NTP_transf_2"/>
    <property type="match status" value="1"/>
</dbReference>
<accession>A0A3E0H0H8</accession>
<dbReference type="CDD" id="cd05403">
    <property type="entry name" value="NT_KNTase_like"/>
    <property type="match status" value="1"/>
</dbReference>
<evidence type="ECO:0000313" key="3">
    <source>
        <dbReference type="Proteomes" id="UP000256269"/>
    </source>
</evidence>
<protein>
    <submittedName>
        <fullName evidence="2">Nucleotidyltransferase-like protein</fullName>
    </submittedName>
</protein>
<reference evidence="2 3" key="1">
    <citation type="submission" date="2018-08" db="EMBL/GenBank/DDBJ databases">
        <title>Genomic Encyclopedia of Archaeal and Bacterial Type Strains, Phase II (KMG-II): from individual species to whole genera.</title>
        <authorList>
            <person name="Goeker M."/>
        </authorList>
    </citation>
    <scope>NUCLEOTIDE SEQUENCE [LARGE SCALE GENOMIC DNA]</scope>
    <source>
        <strain evidence="2 3">DSM 45791</strain>
    </source>
</reference>
<gene>
    <name evidence="2" type="ORF">BCF44_119148</name>
</gene>
<feature type="domain" description="Polymerase nucleotidyl transferase" evidence="1">
    <location>
        <begin position="22"/>
        <end position="51"/>
    </location>
</feature>
<dbReference type="InterPro" id="IPR043519">
    <property type="entry name" value="NT_sf"/>
</dbReference>
<dbReference type="InterPro" id="IPR002934">
    <property type="entry name" value="Polymerase_NTP_transf_dom"/>
</dbReference>
<dbReference type="Gene3D" id="3.30.460.10">
    <property type="entry name" value="Beta Polymerase, domain 2"/>
    <property type="match status" value="1"/>
</dbReference>
<dbReference type="OrthoDB" id="3671040at2"/>
<organism evidence="2 3">
    <name type="scientific">Kutzneria buriramensis</name>
    <dbReference type="NCBI Taxonomy" id="1045776"/>
    <lineage>
        <taxon>Bacteria</taxon>
        <taxon>Bacillati</taxon>
        <taxon>Actinomycetota</taxon>
        <taxon>Actinomycetes</taxon>
        <taxon>Pseudonocardiales</taxon>
        <taxon>Pseudonocardiaceae</taxon>
        <taxon>Kutzneria</taxon>
    </lineage>
</organism>
<evidence type="ECO:0000313" key="2">
    <source>
        <dbReference type="EMBL" id="REH34872.1"/>
    </source>
</evidence>
<dbReference type="RefSeq" id="WP_116180264.1">
    <property type="nucleotide sequence ID" value="NZ_CP144375.1"/>
</dbReference>
<dbReference type="AlphaFoldDB" id="A0A3E0H0H8"/>
<keyword evidence="2" id="KW-0808">Transferase</keyword>